<protein>
    <submittedName>
        <fullName evidence="1">Uncharacterized protein</fullName>
    </submittedName>
</protein>
<evidence type="ECO:0000313" key="1">
    <source>
        <dbReference type="Ensembl" id="ENSSPAP00000014721.1"/>
    </source>
</evidence>
<dbReference type="Ensembl" id="ENSSPAT00000014963.1">
    <property type="protein sequence ID" value="ENSSPAP00000014721.1"/>
    <property type="gene ID" value="ENSSPAG00000011106.1"/>
</dbReference>
<sequence length="63" mass="7321">LYFNRVVYWETLILLGNPATALKPAVFVHYRQGCCSVNILTGELRPEECILVIKMGKKRRREI</sequence>
<name>A0A3B5A3E8_9TELE</name>
<reference evidence="1" key="1">
    <citation type="submission" date="2023-09" db="UniProtKB">
        <authorList>
            <consortium name="Ensembl"/>
        </authorList>
    </citation>
    <scope>IDENTIFICATION</scope>
</reference>
<accession>A0A3B5A3E8</accession>
<proteinExistence type="predicted"/>
<organism evidence="1">
    <name type="scientific">Stegastes partitus</name>
    <name type="common">bicolor damselfish</name>
    <dbReference type="NCBI Taxonomy" id="144197"/>
    <lineage>
        <taxon>Eukaryota</taxon>
        <taxon>Metazoa</taxon>
        <taxon>Chordata</taxon>
        <taxon>Craniata</taxon>
        <taxon>Vertebrata</taxon>
        <taxon>Euteleostomi</taxon>
        <taxon>Actinopterygii</taxon>
        <taxon>Neopterygii</taxon>
        <taxon>Teleostei</taxon>
        <taxon>Neoteleostei</taxon>
        <taxon>Acanthomorphata</taxon>
        <taxon>Ovalentaria</taxon>
        <taxon>Pomacentridae</taxon>
        <taxon>Stegastes</taxon>
    </lineage>
</organism>
<dbReference type="AlphaFoldDB" id="A0A3B5A3E8"/>